<name>A0A1F2P352_9EURY</name>
<dbReference type="EMBL" id="DRIE01000133">
    <property type="protein sequence ID" value="HEC57838.1"/>
    <property type="molecule type" value="Genomic_DNA"/>
</dbReference>
<reference evidence="2 3" key="1">
    <citation type="submission" date="2016-05" db="EMBL/GenBank/DDBJ databases">
        <title>Microbial consortia oxidize butane by reversing methanogenesis.</title>
        <authorList>
            <person name="Laso-Perez R."/>
            <person name="Richter M."/>
            <person name="Wegener G."/>
            <person name="Musat F."/>
        </authorList>
    </citation>
    <scope>NUCLEOTIDE SEQUENCE [LARGE SCALE GENOMIC DNA]</scope>
    <source>
        <strain evidence="2">BOX1</strain>
    </source>
</reference>
<keyword evidence="3" id="KW-1185">Reference proteome</keyword>
<evidence type="ECO:0000313" key="2">
    <source>
        <dbReference type="EMBL" id="OFV65578.1"/>
    </source>
</evidence>
<proteinExistence type="predicted"/>
<comment type="caution">
    <text evidence="2">The sequence shown here is derived from an EMBL/GenBank/DDBJ whole genome shotgun (WGS) entry which is preliminary data.</text>
</comment>
<protein>
    <submittedName>
        <fullName evidence="2">Uncharacterized protein</fullName>
    </submittedName>
</protein>
<accession>A0A1F2P352</accession>
<reference evidence="1" key="2">
    <citation type="journal article" date="2020" name="mSystems">
        <title>Genome- and Community-Level Interaction Insights into Carbon Utilization and Element Cycling Functions of Hydrothermarchaeota in Hydrothermal Sediment.</title>
        <authorList>
            <person name="Zhou Z."/>
            <person name="Liu Y."/>
            <person name="Xu W."/>
            <person name="Pan J."/>
            <person name="Luo Z.H."/>
            <person name="Li M."/>
        </authorList>
    </citation>
    <scope>NUCLEOTIDE SEQUENCE [LARGE SCALE GENOMIC DNA]</scope>
    <source>
        <strain evidence="1">HyVt-386</strain>
    </source>
</reference>
<evidence type="ECO:0000313" key="1">
    <source>
        <dbReference type="EMBL" id="HEC57838.1"/>
    </source>
</evidence>
<sequence>MRSKPGQKIGMQRVGPVTVVVETFKGRDTTPPCVKMILKHILEQINEMEVEKYCGKRYERAKSLRNGKEEEKL</sequence>
<evidence type="ECO:0000313" key="3">
    <source>
        <dbReference type="Proteomes" id="UP000185779"/>
    </source>
</evidence>
<dbReference type="AlphaFoldDB" id="A0A1F2P352"/>
<dbReference type="Proteomes" id="UP000885936">
    <property type="component" value="Unassembled WGS sequence"/>
</dbReference>
<organism evidence="2 3">
    <name type="scientific">Candidatus Syntropharchaeum butanivorans</name>
    <dbReference type="NCBI Taxonomy" id="1839936"/>
    <lineage>
        <taxon>Archaea</taxon>
        <taxon>Methanobacteriati</taxon>
        <taxon>Methanobacteriota</taxon>
        <taxon>Stenosarchaea group</taxon>
        <taxon>Methanomicrobia</taxon>
        <taxon>Methanosarcinales</taxon>
        <taxon>ANME-2 cluster</taxon>
        <taxon>Candidatus Syntropharchaeum</taxon>
    </lineage>
</organism>
<dbReference type="EMBL" id="LYOR01000010">
    <property type="protein sequence ID" value="OFV65578.1"/>
    <property type="molecule type" value="Genomic_DNA"/>
</dbReference>
<dbReference type="Proteomes" id="UP000185779">
    <property type="component" value="Unassembled WGS sequence"/>
</dbReference>
<dbReference type="STRING" id="1839936.SBU_001506"/>
<gene>
    <name evidence="1" type="ORF">ENI32_08230</name>
    <name evidence="2" type="ORF">SBU_001506</name>
</gene>